<evidence type="ECO:0000256" key="2">
    <source>
        <dbReference type="ARBA" id="ARBA00022517"/>
    </source>
</evidence>
<dbReference type="CDD" id="cd16964">
    <property type="entry name" value="YqgF"/>
    <property type="match status" value="1"/>
</dbReference>
<dbReference type="GO" id="GO:0016788">
    <property type="term" value="F:hydrolase activity, acting on ester bonds"/>
    <property type="evidence" value="ECO:0007669"/>
    <property type="project" value="UniProtKB-UniRule"/>
</dbReference>
<keyword evidence="3 5" id="KW-0540">Nuclease</keyword>
<evidence type="ECO:0000256" key="1">
    <source>
        <dbReference type="ARBA" id="ARBA00022490"/>
    </source>
</evidence>
<comment type="caution">
    <text evidence="7">The sequence shown here is derived from an EMBL/GenBank/DDBJ whole genome shotgun (WGS) entry which is preliminary data.</text>
</comment>
<dbReference type="SMART" id="SM00732">
    <property type="entry name" value="YqgFc"/>
    <property type="match status" value="1"/>
</dbReference>
<dbReference type="InterPro" id="IPR037027">
    <property type="entry name" value="YqgF/RNaseH-like_dom_sf"/>
</dbReference>
<dbReference type="InterPro" id="IPR005227">
    <property type="entry name" value="YqgF"/>
</dbReference>
<dbReference type="GO" id="GO:0005829">
    <property type="term" value="C:cytosol"/>
    <property type="evidence" value="ECO:0007669"/>
    <property type="project" value="TreeGrafter"/>
</dbReference>
<dbReference type="Gene3D" id="3.30.420.140">
    <property type="entry name" value="YqgF/RNase H-like domain"/>
    <property type="match status" value="1"/>
</dbReference>
<dbReference type="GO" id="GO:0004518">
    <property type="term" value="F:nuclease activity"/>
    <property type="evidence" value="ECO:0007669"/>
    <property type="project" value="UniProtKB-KW"/>
</dbReference>
<proteinExistence type="inferred from homology"/>
<dbReference type="Proteomes" id="UP000034772">
    <property type="component" value="Unassembled WGS sequence"/>
</dbReference>
<keyword evidence="2 5" id="KW-0690">Ribosome biogenesis</keyword>
<keyword evidence="1 5" id="KW-0963">Cytoplasm</keyword>
<gene>
    <name evidence="7" type="ORF">UY17_C0044G0006</name>
</gene>
<dbReference type="AlphaFoldDB" id="A0A0G1TXG1"/>
<accession>A0A0G1TXG1</accession>
<organism evidence="7 8">
    <name type="scientific">Candidatus Beckwithbacteria bacterium GW2011_GWC2_47_9</name>
    <dbReference type="NCBI Taxonomy" id="1618373"/>
    <lineage>
        <taxon>Bacteria</taxon>
        <taxon>Candidatus Beckwithiibacteriota</taxon>
    </lineage>
</organism>
<dbReference type="PANTHER" id="PTHR33317:SF4">
    <property type="entry name" value="POLYNUCLEOTIDYL TRANSFERASE, RIBONUCLEASE H-LIKE SUPERFAMILY PROTEIN"/>
    <property type="match status" value="1"/>
</dbReference>
<dbReference type="EMBL" id="LCOZ01000044">
    <property type="protein sequence ID" value="KKU86537.1"/>
    <property type="molecule type" value="Genomic_DNA"/>
</dbReference>
<dbReference type="InterPro" id="IPR012337">
    <property type="entry name" value="RNaseH-like_sf"/>
</dbReference>
<dbReference type="Pfam" id="PF03652">
    <property type="entry name" value="RuvX"/>
    <property type="match status" value="1"/>
</dbReference>
<dbReference type="InterPro" id="IPR006641">
    <property type="entry name" value="YqgF/RNaseH-like_dom"/>
</dbReference>
<dbReference type="SUPFAM" id="SSF53098">
    <property type="entry name" value="Ribonuclease H-like"/>
    <property type="match status" value="1"/>
</dbReference>
<evidence type="ECO:0000259" key="6">
    <source>
        <dbReference type="SMART" id="SM00732"/>
    </source>
</evidence>
<evidence type="ECO:0000313" key="7">
    <source>
        <dbReference type="EMBL" id="KKU86537.1"/>
    </source>
</evidence>
<name>A0A0G1TXG1_9BACT</name>
<evidence type="ECO:0000313" key="8">
    <source>
        <dbReference type="Proteomes" id="UP000034772"/>
    </source>
</evidence>
<evidence type="ECO:0000256" key="4">
    <source>
        <dbReference type="ARBA" id="ARBA00022801"/>
    </source>
</evidence>
<dbReference type="NCBIfam" id="TIGR00250">
    <property type="entry name" value="RNAse_H_YqgF"/>
    <property type="match status" value="1"/>
</dbReference>
<reference evidence="7 8" key="1">
    <citation type="journal article" date="2015" name="Nature">
        <title>rRNA introns, odd ribosomes, and small enigmatic genomes across a large radiation of phyla.</title>
        <authorList>
            <person name="Brown C.T."/>
            <person name="Hug L.A."/>
            <person name="Thomas B.C."/>
            <person name="Sharon I."/>
            <person name="Castelle C.J."/>
            <person name="Singh A."/>
            <person name="Wilkins M.J."/>
            <person name="Williams K.H."/>
            <person name="Banfield J.F."/>
        </authorList>
    </citation>
    <scope>NUCLEOTIDE SEQUENCE [LARGE SCALE GENOMIC DNA]</scope>
</reference>
<dbReference type="HAMAP" id="MF_00651">
    <property type="entry name" value="Nuclease_YqgF"/>
    <property type="match status" value="1"/>
</dbReference>
<sequence>MKYLGIDFGLRHVGLALADGSLAEPLGEKNYSNLEELFNYLKRLGDEQEIDKIIIGLPEGKLAETVKKFGSDLTSLTNKEVIYQDETLSSQEAKNKLIEAGAPQVKRRLDHQAAAALILQEYLDSLITHSIIR</sequence>
<evidence type="ECO:0000256" key="3">
    <source>
        <dbReference type="ARBA" id="ARBA00022722"/>
    </source>
</evidence>
<comment type="subcellular location">
    <subcellularLocation>
        <location evidence="5">Cytoplasm</location>
    </subcellularLocation>
</comment>
<comment type="function">
    <text evidence="5">Could be a nuclease involved in processing of the 5'-end of pre-16S rRNA.</text>
</comment>
<dbReference type="PANTHER" id="PTHR33317">
    <property type="entry name" value="POLYNUCLEOTIDYL TRANSFERASE, RIBONUCLEASE H-LIKE SUPERFAMILY PROTEIN"/>
    <property type="match status" value="1"/>
</dbReference>
<comment type="similarity">
    <text evidence="5">Belongs to the YqgF HJR family.</text>
</comment>
<dbReference type="EC" id="3.1.-.-" evidence="5"/>
<dbReference type="GO" id="GO:0000967">
    <property type="term" value="P:rRNA 5'-end processing"/>
    <property type="evidence" value="ECO:0007669"/>
    <property type="project" value="UniProtKB-UniRule"/>
</dbReference>
<keyword evidence="4 5" id="KW-0378">Hydrolase</keyword>
<feature type="domain" description="YqgF/RNase H-like" evidence="6">
    <location>
        <begin position="1"/>
        <end position="93"/>
    </location>
</feature>
<evidence type="ECO:0000256" key="5">
    <source>
        <dbReference type="HAMAP-Rule" id="MF_00651"/>
    </source>
</evidence>
<protein>
    <recommendedName>
        <fullName evidence="5">Putative pre-16S rRNA nuclease</fullName>
        <ecNumber evidence="5">3.1.-.-</ecNumber>
    </recommendedName>
</protein>